<dbReference type="EMBL" id="LQYS01000062">
    <property type="protein sequence ID" value="KYD12411.1"/>
    <property type="molecule type" value="Genomic_DNA"/>
</dbReference>
<reference evidence="3 4" key="1">
    <citation type="submission" date="2016-01" db="EMBL/GenBank/DDBJ databases">
        <title>Draft Genome Sequences of Seven Thermophilic Sporeformers Isolated from Foods.</title>
        <authorList>
            <person name="Berendsen E.M."/>
            <person name="Wells-Bennik M.H."/>
            <person name="Krawcyk A.O."/>
            <person name="De Jong A."/>
            <person name="Holsappel S."/>
            <person name="Eijlander R.T."/>
            <person name="Kuipers O.P."/>
        </authorList>
    </citation>
    <scope>NUCLEOTIDE SEQUENCE [LARGE SCALE GENOMIC DNA]</scope>
    <source>
        <strain evidence="3 4">B4119</strain>
    </source>
</reference>
<dbReference type="PATRIC" id="fig|81408.3.peg.4105"/>
<feature type="domain" description="Exodeoxyribonuclease X-like C-terminal" evidence="2">
    <location>
        <begin position="184"/>
        <end position="211"/>
    </location>
</feature>
<dbReference type="Proteomes" id="UP000075455">
    <property type="component" value="Unassembled WGS sequence"/>
</dbReference>
<dbReference type="AlphaFoldDB" id="A0A150LJ61"/>
<evidence type="ECO:0000313" key="3">
    <source>
        <dbReference type="EMBL" id="KYD12411.1"/>
    </source>
</evidence>
<protein>
    <recommendedName>
        <fullName evidence="2">Exodeoxyribonuclease X-like C-terminal domain-containing protein</fullName>
    </recommendedName>
</protein>
<dbReference type="STRING" id="81408.B4119_2917"/>
<feature type="compositionally biased region" description="Acidic residues" evidence="1">
    <location>
        <begin position="258"/>
        <end position="276"/>
    </location>
</feature>
<feature type="compositionally biased region" description="Low complexity" evidence="1">
    <location>
        <begin position="232"/>
        <end position="255"/>
    </location>
</feature>
<name>A0A150LJ61_9BACL</name>
<gene>
    <name evidence="3" type="ORF">B4119_2917</name>
</gene>
<proteinExistence type="predicted"/>
<dbReference type="InterPro" id="IPR046768">
    <property type="entry name" value="ExoX-like_C"/>
</dbReference>
<evidence type="ECO:0000313" key="4">
    <source>
        <dbReference type="Proteomes" id="UP000075455"/>
    </source>
</evidence>
<accession>A0A150LJ61</accession>
<dbReference type="RefSeq" id="WP_061579674.1">
    <property type="nucleotide sequence ID" value="NZ_LQYS01000062.1"/>
</dbReference>
<comment type="caution">
    <text evidence="3">The sequence shown here is derived from an EMBL/GenBank/DDBJ whole genome shotgun (WGS) entry which is preliminary data.</text>
</comment>
<feature type="region of interest" description="Disordered" evidence="1">
    <location>
        <begin position="232"/>
        <end position="276"/>
    </location>
</feature>
<sequence length="276" mass="31271">MSELVAKQQTNSLSIIESVDIGAVQSTLAKINQFQVVVQNTLKANHDYGVIPGTSKPTLLKPGAEKIQMLLGVTSEYEVIERVQDYEKGFFAFTVRCIVYKNGMKITEGVGHCNTKEKKYINQDPYTLANTCLKMAKKRAQIDATLTLASLSEIFTQDIEDMQEFVQTEQVETMTAQDAAQIKLSFGKYKGKTLKEIYKTQPDYLEWLLKQDRTDPVIKKGIELMFEAVRQQEQQKQAQQQQPDQQAAQPESQPDNIDPFDGEVIEISDEDLPFDM</sequence>
<evidence type="ECO:0000256" key="1">
    <source>
        <dbReference type="SAM" id="MobiDB-lite"/>
    </source>
</evidence>
<organism evidence="3 4">
    <name type="scientific">Saccharococcus caldoxylosilyticus</name>
    <dbReference type="NCBI Taxonomy" id="81408"/>
    <lineage>
        <taxon>Bacteria</taxon>
        <taxon>Bacillati</taxon>
        <taxon>Bacillota</taxon>
        <taxon>Bacilli</taxon>
        <taxon>Bacillales</taxon>
        <taxon>Anoxybacillaceae</taxon>
        <taxon>Saccharococcus</taxon>
    </lineage>
</organism>
<dbReference type="Pfam" id="PF20600">
    <property type="entry name" value="ExoX-like_C"/>
    <property type="match status" value="1"/>
</dbReference>
<evidence type="ECO:0000259" key="2">
    <source>
        <dbReference type="Pfam" id="PF20600"/>
    </source>
</evidence>